<protein>
    <recommendedName>
        <fullName evidence="2">DUF732 domain-containing protein</fullName>
    </recommendedName>
</protein>
<dbReference type="RefSeq" id="WP_199706618.1">
    <property type="nucleotide sequence ID" value="NZ_JAEMNV010000008.1"/>
</dbReference>
<dbReference type="Pfam" id="PF05305">
    <property type="entry name" value="DUF732"/>
    <property type="match status" value="1"/>
</dbReference>
<evidence type="ECO:0000259" key="2">
    <source>
        <dbReference type="Pfam" id="PF05305"/>
    </source>
</evidence>
<feature type="chain" id="PRO_5038559215" description="DUF732 domain-containing protein" evidence="1">
    <location>
        <begin position="24"/>
        <end position="135"/>
    </location>
</feature>
<sequence>MDGKTSAIRVAIVLAAGSLTLGACTVADSGDSAQSSSATPTAAAIALGGEQPLDDRAQAYKDALIAAGIPAGQSNSTTLVLGEGICARLADATPEPEILANLAPLAEYTASTSQGTLDGDQVARIYLETAKSDYC</sequence>
<reference evidence="3" key="1">
    <citation type="submission" date="2020-12" db="EMBL/GenBank/DDBJ databases">
        <title>Antrihabitans popcorni sp. nov. and Antrihabitans auranticaus sp. nov., isolated from a larva cave.</title>
        <authorList>
            <person name="Lee S.D."/>
            <person name="Kim I.S."/>
        </authorList>
    </citation>
    <scope>NUCLEOTIDE SEQUENCE</scope>
    <source>
        <strain evidence="3">YC3-6</strain>
    </source>
</reference>
<dbReference type="PROSITE" id="PS51257">
    <property type="entry name" value="PROKAR_LIPOPROTEIN"/>
    <property type="match status" value="1"/>
</dbReference>
<feature type="domain" description="DUF732" evidence="2">
    <location>
        <begin position="58"/>
        <end position="135"/>
    </location>
</feature>
<dbReference type="InterPro" id="IPR007969">
    <property type="entry name" value="DUF732"/>
</dbReference>
<evidence type="ECO:0000313" key="3">
    <source>
        <dbReference type="EMBL" id="MBJ8341577.1"/>
    </source>
</evidence>
<name>A0A934NUL2_9NOCA</name>
<accession>A0A934NUL2</accession>
<dbReference type="AlphaFoldDB" id="A0A934NUL2"/>
<gene>
    <name evidence="3" type="ORF">JGU71_22065</name>
</gene>
<keyword evidence="4" id="KW-1185">Reference proteome</keyword>
<dbReference type="EMBL" id="JAEMNV010000008">
    <property type="protein sequence ID" value="MBJ8341577.1"/>
    <property type="molecule type" value="Genomic_DNA"/>
</dbReference>
<comment type="caution">
    <text evidence="3">The sequence shown here is derived from an EMBL/GenBank/DDBJ whole genome shotgun (WGS) entry which is preliminary data.</text>
</comment>
<proteinExistence type="predicted"/>
<evidence type="ECO:0000256" key="1">
    <source>
        <dbReference type="SAM" id="SignalP"/>
    </source>
</evidence>
<feature type="signal peptide" evidence="1">
    <location>
        <begin position="1"/>
        <end position="23"/>
    </location>
</feature>
<keyword evidence="1" id="KW-0732">Signal</keyword>
<dbReference type="Proteomes" id="UP000655868">
    <property type="component" value="Unassembled WGS sequence"/>
</dbReference>
<organism evidence="3 4">
    <name type="scientific">Antrihabitans stalagmiti</name>
    <dbReference type="NCBI Taxonomy" id="2799499"/>
    <lineage>
        <taxon>Bacteria</taxon>
        <taxon>Bacillati</taxon>
        <taxon>Actinomycetota</taxon>
        <taxon>Actinomycetes</taxon>
        <taxon>Mycobacteriales</taxon>
        <taxon>Nocardiaceae</taxon>
        <taxon>Antrihabitans</taxon>
    </lineage>
</organism>
<evidence type="ECO:0000313" key="4">
    <source>
        <dbReference type="Proteomes" id="UP000655868"/>
    </source>
</evidence>